<dbReference type="Gene3D" id="3.40.50.2000">
    <property type="entry name" value="Glycogen Phosphorylase B"/>
    <property type="match status" value="2"/>
</dbReference>
<reference evidence="4" key="1">
    <citation type="submission" date="2017-05" db="EMBL/GenBank/DDBJ databases">
        <authorList>
            <person name="Macchi M."/>
            <person name="Festa S."/>
            <person name="Coppotelli B.M."/>
            <person name="Morelli I.S."/>
        </authorList>
    </citation>
    <scope>NUCLEOTIDE SEQUENCE [LARGE SCALE GENOMIC DNA]</scope>
    <source>
        <strain evidence="4">I</strain>
    </source>
</reference>
<evidence type="ECO:0008006" key="5">
    <source>
        <dbReference type="Google" id="ProtNLM"/>
    </source>
</evidence>
<dbReference type="EMBL" id="NHON01000049">
    <property type="protein sequence ID" value="OWJ64803.1"/>
    <property type="molecule type" value="Genomic_DNA"/>
</dbReference>
<name>A0A211ZHU6_9PROT</name>
<gene>
    <name evidence="3" type="ORF">BWR60_22760</name>
</gene>
<dbReference type="Pfam" id="PF13579">
    <property type="entry name" value="Glyco_trans_4_4"/>
    <property type="match status" value="1"/>
</dbReference>
<dbReference type="InterPro" id="IPR028098">
    <property type="entry name" value="Glyco_trans_4-like_N"/>
</dbReference>
<dbReference type="Pfam" id="PF00534">
    <property type="entry name" value="Glycos_transf_1"/>
    <property type="match status" value="1"/>
</dbReference>
<evidence type="ECO:0000313" key="3">
    <source>
        <dbReference type="EMBL" id="OWJ64803.1"/>
    </source>
</evidence>
<feature type="domain" description="Glycosyl transferase family 1" evidence="1">
    <location>
        <begin position="237"/>
        <end position="402"/>
    </location>
</feature>
<accession>A0A211ZHU6</accession>
<feature type="domain" description="Glycosyltransferase subfamily 4-like N-terminal" evidence="2">
    <location>
        <begin position="64"/>
        <end position="223"/>
    </location>
</feature>
<dbReference type="InterPro" id="IPR001296">
    <property type="entry name" value="Glyco_trans_1"/>
</dbReference>
<dbReference type="OrthoDB" id="9781738at2"/>
<evidence type="ECO:0000259" key="1">
    <source>
        <dbReference type="Pfam" id="PF00534"/>
    </source>
</evidence>
<evidence type="ECO:0000313" key="4">
    <source>
        <dbReference type="Proteomes" id="UP000196655"/>
    </source>
</evidence>
<dbReference type="PANTHER" id="PTHR12526">
    <property type="entry name" value="GLYCOSYLTRANSFERASE"/>
    <property type="match status" value="1"/>
</dbReference>
<organism evidence="3 4">
    <name type="scientific">Inquilinus limosus</name>
    <dbReference type="NCBI Taxonomy" id="171674"/>
    <lineage>
        <taxon>Bacteria</taxon>
        <taxon>Pseudomonadati</taxon>
        <taxon>Pseudomonadota</taxon>
        <taxon>Alphaproteobacteria</taxon>
        <taxon>Rhodospirillales</taxon>
        <taxon>Rhodospirillaceae</taxon>
        <taxon>Inquilinus</taxon>
    </lineage>
</organism>
<dbReference type="GO" id="GO:0016757">
    <property type="term" value="F:glycosyltransferase activity"/>
    <property type="evidence" value="ECO:0007669"/>
    <property type="project" value="InterPro"/>
</dbReference>
<dbReference type="PANTHER" id="PTHR12526:SF637">
    <property type="entry name" value="GLYCOSYLTRANSFERASE EPSF-RELATED"/>
    <property type="match status" value="1"/>
</dbReference>
<protein>
    <recommendedName>
        <fullName evidence="5">Glycosyltransferase subfamily 4-like N-terminal domain-containing protein</fullName>
    </recommendedName>
</protein>
<dbReference type="SUPFAM" id="SSF53756">
    <property type="entry name" value="UDP-Glycosyltransferase/glycogen phosphorylase"/>
    <property type="match status" value="1"/>
</dbReference>
<proteinExistence type="predicted"/>
<evidence type="ECO:0000259" key="2">
    <source>
        <dbReference type="Pfam" id="PF13579"/>
    </source>
</evidence>
<sequence length="438" mass="47877">MVGASARLLIKPALQRPPALSRRLAMLQQYVQPLPVRSATIQPDQSPRRIKIAHLMPTVCLSDGGPPTALRLLCEATRRSQAISLEVFALERDASSDRQGWGDVPIHLSPVRGPRSFGYSRSLQAALYESEADLLHVHGLWMYTSIVAMRWAAHTRKPYLVSPHGMLDPWALANRSWKKRIAMRMYEDTHLRGASCLHALCESEARSIRALGLTAPICRVPNGAVLPDGMLPRAEWRTRLPADARILLYLGRLTPKKGPAPLIRAWATLEPAARSESPWHLVFVGPGSEAYCAELQGLASALGVGESVHFVGPLYGGDKVATLTSADAFILPSFSEGMPNAALEAWAHGLPSLLTPQCNLPEGFEHGAALSIDPNEPAIANGLRRLMAMTDDERKAMGARGRALVANHFSWPVVASQFEDVYRWLLGYQAQPEIVDAG</sequence>
<dbReference type="Proteomes" id="UP000196655">
    <property type="component" value="Unassembled WGS sequence"/>
</dbReference>
<keyword evidence="4" id="KW-1185">Reference proteome</keyword>
<comment type="caution">
    <text evidence="3">The sequence shown here is derived from an EMBL/GenBank/DDBJ whole genome shotgun (WGS) entry which is preliminary data.</text>
</comment>
<dbReference type="AlphaFoldDB" id="A0A211ZHU6"/>